<feature type="domain" description="D-alanyl-D-alanine carboxypeptidase-like core" evidence="3">
    <location>
        <begin position="111"/>
        <end position="240"/>
    </location>
</feature>
<feature type="compositionally biased region" description="Basic and acidic residues" evidence="1">
    <location>
        <begin position="55"/>
        <end position="71"/>
    </location>
</feature>
<evidence type="ECO:0000259" key="3">
    <source>
        <dbReference type="Pfam" id="PF02557"/>
    </source>
</evidence>
<dbReference type="InterPro" id="IPR058193">
    <property type="entry name" value="VanY/YodJ_core_dom"/>
</dbReference>
<dbReference type="Gene3D" id="3.30.1380.10">
    <property type="match status" value="1"/>
</dbReference>
<feature type="region of interest" description="Disordered" evidence="1">
    <location>
        <begin position="39"/>
        <end position="71"/>
    </location>
</feature>
<feature type="transmembrane region" description="Helical" evidence="2">
    <location>
        <begin position="12"/>
        <end position="29"/>
    </location>
</feature>
<keyword evidence="2" id="KW-0472">Membrane</keyword>
<dbReference type="PANTHER" id="PTHR34385:SF1">
    <property type="entry name" value="PEPTIDOGLYCAN L-ALANYL-D-GLUTAMATE ENDOPEPTIDASE CWLK"/>
    <property type="match status" value="1"/>
</dbReference>
<dbReference type="GO" id="GO:0006508">
    <property type="term" value="P:proteolysis"/>
    <property type="evidence" value="ECO:0007669"/>
    <property type="project" value="InterPro"/>
</dbReference>
<evidence type="ECO:0000256" key="1">
    <source>
        <dbReference type="SAM" id="MobiDB-lite"/>
    </source>
</evidence>
<proteinExistence type="predicted"/>
<dbReference type="InterPro" id="IPR052179">
    <property type="entry name" value="DD-CPase-like"/>
</dbReference>
<dbReference type="Proteomes" id="UP000602647">
    <property type="component" value="Unassembled WGS sequence"/>
</dbReference>
<dbReference type="GO" id="GO:0008233">
    <property type="term" value="F:peptidase activity"/>
    <property type="evidence" value="ECO:0007669"/>
    <property type="project" value="InterPro"/>
</dbReference>
<dbReference type="SUPFAM" id="SSF55166">
    <property type="entry name" value="Hedgehog/DD-peptidase"/>
    <property type="match status" value="1"/>
</dbReference>
<accession>A0A923SRH1</accession>
<comment type="caution">
    <text evidence="4">The sequence shown here is derived from an EMBL/GenBank/DDBJ whole genome shotgun (WGS) entry which is preliminary data.</text>
</comment>
<keyword evidence="5" id="KW-1185">Reference proteome</keyword>
<protein>
    <submittedName>
        <fullName evidence="4">M15 family metallopeptidase</fullName>
    </submittedName>
</protein>
<dbReference type="InterPro" id="IPR009045">
    <property type="entry name" value="Zn_M74/Hedgehog-like"/>
</dbReference>
<name>A0A923SRH1_9FIRM</name>
<sequence>MTGNRKGKRRRAFVLILLFLVLSGFNFFVSPHIRDKAGEGETVSVSASAPAQSETAREETSPSEEDKVSTVDKSSEYLILVNKTHGLGKNYEPEDLKNVNSVAGDRDGKYQKMRRKAANAFNRLTKAAKREGHIIKLTSGYRPYSYQQILYRQYVKEDGKNRAEQYSAKPGYSEHQTGLVADVSSPSVNYNLVQAYGNTAEGKWLAKNAHKYGFIIRYPKGKEDITGYEYEPWHLRYVGKDAAAEIYSRGVTLEEYLGES</sequence>
<dbReference type="RefSeq" id="WP_187303670.1">
    <property type="nucleotide sequence ID" value="NZ_JACRYT010000015.1"/>
</dbReference>
<keyword evidence="2" id="KW-1133">Transmembrane helix</keyword>
<dbReference type="AlphaFoldDB" id="A0A923SRH1"/>
<gene>
    <name evidence="4" type="ORF">H9L42_12165</name>
</gene>
<evidence type="ECO:0000313" key="5">
    <source>
        <dbReference type="Proteomes" id="UP000602647"/>
    </source>
</evidence>
<evidence type="ECO:0000256" key="2">
    <source>
        <dbReference type="SAM" id="Phobius"/>
    </source>
</evidence>
<keyword evidence="2" id="KW-0812">Transmembrane</keyword>
<dbReference type="Pfam" id="PF02557">
    <property type="entry name" value="VanY"/>
    <property type="match status" value="1"/>
</dbReference>
<dbReference type="PANTHER" id="PTHR34385">
    <property type="entry name" value="D-ALANYL-D-ALANINE CARBOXYPEPTIDASE"/>
    <property type="match status" value="1"/>
</dbReference>
<dbReference type="CDD" id="cd14852">
    <property type="entry name" value="LD-carboxypeptidase"/>
    <property type="match status" value="1"/>
</dbReference>
<feature type="compositionally biased region" description="Polar residues" evidence="1">
    <location>
        <begin position="43"/>
        <end position="54"/>
    </location>
</feature>
<evidence type="ECO:0000313" key="4">
    <source>
        <dbReference type="EMBL" id="MBC6680575.1"/>
    </source>
</evidence>
<organism evidence="4 5">
    <name type="scientific">Zhenpiania hominis</name>
    <dbReference type="NCBI Taxonomy" id="2763644"/>
    <lineage>
        <taxon>Bacteria</taxon>
        <taxon>Bacillati</taxon>
        <taxon>Bacillota</taxon>
        <taxon>Clostridia</taxon>
        <taxon>Peptostreptococcales</taxon>
        <taxon>Anaerovoracaceae</taxon>
        <taxon>Zhenpiania</taxon>
    </lineage>
</organism>
<dbReference type="InterPro" id="IPR003709">
    <property type="entry name" value="VanY-like_core_dom"/>
</dbReference>
<dbReference type="EMBL" id="JACRYT010000015">
    <property type="protein sequence ID" value="MBC6680575.1"/>
    <property type="molecule type" value="Genomic_DNA"/>
</dbReference>
<reference evidence="4" key="1">
    <citation type="submission" date="2020-08" db="EMBL/GenBank/DDBJ databases">
        <title>Genome public.</title>
        <authorList>
            <person name="Liu C."/>
            <person name="Sun Q."/>
        </authorList>
    </citation>
    <scope>NUCLEOTIDE SEQUENCE</scope>
    <source>
        <strain evidence="4">BX12</strain>
    </source>
</reference>